<evidence type="ECO:0008006" key="3">
    <source>
        <dbReference type="Google" id="ProtNLM"/>
    </source>
</evidence>
<sequence length="81" mass="9244">MPQLHFYVPETIAEKIRLQAKAADLTVSRYLAKVVQQDSNIAQWPKQFFEEVIGGWQGEQLERQSQGEADERDELAPTGID</sequence>
<dbReference type="AlphaFoldDB" id="A0A3B0VRL6"/>
<name>A0A3B0VRL6_9ZZZZ</name>
<proteinExistence type="predicted"/>
<evidence type="ECO:0000256" key="1">
    <source>
        <dbReference type="SAM" id="MobiDB-lite"/>
    </source>
</evidence>
<feature type="region of interest" description="Disordered" evidence="1">
    <location>
        <begin position="61"/>
        <end position="81"/>
    </location>
</feature>
<accession>A0A3B0VRL6</accession>
<protein>
    <recommendedName>
        <fullName evidence="3">CopG-like ribbon-helix-helix domain-containing protein</fullName>
    </recommendedName>
</protein>
<dbReference type="EMBL" id="UOEU01000949">
    <property type="protein sequence ID" value="VAW42753.1"/>
    <property type="molecule type" value="Genomic_DNA"/>
</dbReference>
<gene>
    <name evidence="2" type="ORF">MNBD_CHLOROFLEXI01-2871</name>
</gene>
<organism evidence="2">
    <name type="scientific">hydrothermal vent metagenome</name>
    <dbReference type="NCBI Taxonomy" id="652676"/>
    <lineage>
        <taxon>unclassified sequences</taxon>
        <taxon>metagenomes</taxon>
        <taxon>ecological metagenomes</taxon>
    </lineage>
</organism>
<reference evidence="2" key="1">
    <citation type="submission" date="2018-06" db="EMBL/GenBank/DDBJ databases">
        <authorList>
            <person name="Zhirakovskaya E."/>
        </authorList>
    </citation>
    <scope>NUCLEOTIDE SEQUENCE</scope>
</reference>
<evidence type="ECO:0000313" key="2">
    <source>
        <dbReference type="EMBL" id="VAW42753.1"/>
    </source>
</evidence>